<protein>
    <submittedName>
        <fullName evidence="2">Uncharacterized protein</fullName>
    </submittedName>
</protein>
<organism evidence="2 3">
    <name type="scientific">Streptomyces heliomycini</name>
    <dbReference type="NCBI Taxonomy" id="284032"/>
    <lineage>
        <taxon>Bacteria</taxon>
        <taxon>Bacillati</taxon>
        <taxon>Actinomycetota</taxon>
        <taxon>Actinomycetes</taxon>
        <taxon>Kitasatosporales</taxon>
        <taxon>Streptomycetaceae</taxon>
        <taxon>Streptomyces</taxon>
    </lineage>
</organism>
<feature type="compositionally biased region" description="Basic and acidic residues" evidence="1">
    <location>
        <begin position="35"/>
        <end position="47"/>
    </location>
</feature>
<sequence length="96" mass="9903">MTTDVVTRHWRAQRADPADVRAALGVLLERRLSVADGTHPRPTEAGREPTAAVGAESAPVTARVRGGTPAEDLAAAGRALALVTERADAEPAALTA</sequence>
<accession>A0ABV5LK81</accession>
<name>A0ABV5LK81_9ACTN</name>
<dbReference type="EMBL" id="JBHMDI010000198">
    <property type="protein sequence ID" value="MFB9352585.1"/>
    <property type="molecule type" value="Genomic_DNA"/>
</dbReference>
<gene>
    <name evidence="2" type="ORF">ACFFUA_35165</name>
</gene>
<evidence type="ECO:0000313" key="3">
    <source>
        <dbReference type="Proteomes" id="UP001589753"/>
    </source>
</evidence>
<dbReference type="Proteomes" id="UP001589753">
    <property type="component" value="Unassembled WGS sequence"/>
</dbReference>
<evidence type="ECO:0000313" key="2">
    <source>
        <dbReference type="EMBL" id="MFB9352585.1"/>
    </source>
</evidence>
<proteinExistence type="predicted"/>
<dbReference type="RefSeq" id="WP_158717638.1">
    <property type="nucleotide sequence ID" value="NZ_JBHMDI010000198.1"/>
</dbReference>
<reference evidence="2 3" key="1">
    <citation type="submission" date="2024-09" db="EMBL/GenBank/DDBJ databases">
        <authorList>
            <person name="Sun Q."/>
            <person name="Mori K."/>
        </authorList>
    </citation>
    <scope>NUCLEOTIDE SEQUENCE [LARGE SCALE GENOMIC DNA]</scope>
    <source>
        <strain evidence="2 3">JCM 9767</strain>
    </source>
</reference>
<comment type="caution">
    <text evidence="2">The sequence shown here is derived from an EMBL/GenBank/DDBJ whole genome shotgun (WGS) entry which is preliminary data.</text>
</comment>
<feature type="region of interest" description="Disordered" evidence="1">
    <location>
        <begin position="35"/>
        <end position="64"/>
    </location>
</feature>
<keyword evidence="3" id="KW-1185">Reference proteome</keyword>
<evidence type="ECO:0000256" key="1">
    <source>
        <dbReference type="SAM" id="MobiDB-lite"/>
    </source>
</evidence>